<dbReference type="PANTHER" id="PTHR12789:SF0">
    <property type="entry name" value="DENSITY-REGULATED PROTEIN"/>
    <property type="match status" value="1"/>
</dbReference>
<dbReference type="EMBL" id="JAUGZK010000001">
    <property type="protein sequence ID" value="MEE2022661.1"/>
    <property type="molecule type" value="Genomic_DNA"/>
</dbReference>
<evidence type="ECO:0000313" key="6">
    <source>
        <dbReference type="EMBL" id="MEE2022661.1"/>
    </source>
</evidence>
<dbReference type="RefSeq" id="WP_330086026.1">
    <property type="nucleotide sequence ID" value="NZ_JAUGZK010000001.1"/>
</dbReference>
<proteinExistence type="inferred from homology"/>
<reference evidence="6 7" key="1">
    <citation type="submission" date="2023-06" db="EMBL/GenBank/DDBJ databases">
        <title>Alkalimonas sp., MEB004 an alkaliphilic bacterium isolated from Lonar Lake, India.</title>
        <authorList>
            <person name="Joshi A."/>
            <person name="Thite S."/>
        </authorList>
    </citation>
    <scope>NUCLEOTIDE SEQUENCE [LARGE SCALE GENOMIC DNA]</scope>
    <source>
        <strain evidence="6 7">MEB004</strain>
    </source>
</reference>
<dbReference type="InterPro" id="IPR001950">
    <property type="entry name" value="SUI1"/>
</dbReference>
<dbReference type="Pfam" id="PF01253">
    <property type="entry name" value="SUI1"/>
    <property type="match status" value="1"/>
</dbReference>
<protein>
    <submittedName>
        <fullName evidence="6">Translation initiation factor</fullName>
    </submittedName>
</protein>
<dbReference type="Gene3D" id="3.30.780.10">
    <property type="entry name" value="SUI1-like domain"/>
    <property type="match status" value="1"/>
</dbReference>
<accession>A0ABU7JAD2</accession>
<keyword evidence="2" id="KW-0810">Translation regulation</keyword>
<comment type="similarity">
    <text evidence="1">Belongs to the SUI1 family.</text>
</comment>
<dbReference type="PROSITE" id="PS50296">
    <property type="entry name" value="SUI1"/>
    <property type="match status" value="1"/>
</dbReference>
<dbReference type="PANTHER" id="PTHR12789">
    <property type="entry name" value="DENSITY-REGULATED PROTEIN HOMOLOG"/>
    <property type="match status" value="1"/>
</dbReference>
<dbReference type="SUPFAM" id="SSF55159">
    <property type="entry name" value="eIF1-like"/>
    <property type="match status" value="1"/>
</dbReference>
<dbReference type="InterPro" id="IPR005872">
    <property type="entry name" value="SUI1_arc_bac"/>
</dbReference>
<dbReference type="InterPro" id="IPR036877">
    <property type="entry name" value="SUI1_dom_sf"/>
</dbReference>
<dbReference type="CDD" id="cd11567">
    <property type="entry name" value="YciH_like"/>
    <property type="match status" value="1"/>
</dbReference>
<evidence type="ECO:0000256" key="1">
    <source>
        <dbReference type="ARBA" id="ARBA00005422"/>
    </source>
</evidence>
<gene>
    <name evidence="6" type="ORF">QWF21_00230</name>
</gene>
<sequence>MNRKTLSLADWQQQQQSDTPRSAPVTSTSENLIYSTDGGNLTQPKPAKAGGEAYADGKVRLQRQTKKRGGKAVIVVRGIAKSHDELTVICKALKQSCACGGTVKDGTIELQNDQRERVEEALKKLGYSTLWAGG</sequence>
<feature type="domain" description="SUI1" evidence="5">
    <location>
        <begin position="60"/>
        <end position="126"/>
    </location>
</feature>
<evidence type="ECO:0000256" key="3">
    <source>
        <dbReference type="ARBA" id="ARBA00022917"/>
    </source>
</evidence>
<keyword evidence="6" id="KW-0396">Initiation factor</keyword>
<evidence type="ECO:0000313" key="7">
    <source>
        <dbReference type="Proteomes" id="UP001339167"/>
    </source>
</evidence>
<evidence type="ECO:0000256" key="2">
    <source>
        <dbReference type="ARBA" id="ARBA00022845"/>
    </source>
</evidence>
<comment type="caution">
    <text evidence="6">The sequence shown here is derived from an EMBL/GenBank/DDBJ whole genome shotgun (WGS) entry which is preliminary data.</text>
</comment>
<dbReference type="GO" id="GO:0003743">
    <property type="term" value="F:translation initiation factor activity"/>
    <property type="evidence" value="ECO:0007669"/>
    <property type="project" value="UniProtKB-KW"/>
</dbReference>
<feature type="region of interest" description="Disordered" evidence="4">
    <location>
        <begin position="1"/>
        <end position="52"/>
    </location>
</feature>
<organism evidence="6 7">
    <name type="scientific">Alkalimonas mucilaginosa</name>
    <dbReference type="NCBI Taxonomy" id="3057676"/>
    <lineage>
        <taxon>Bacteria</taxon>
        <taxon>Pseudomonadati</taxon>
        <taxon>Pseudomonadota</taxon>
        <taxon>Gammaproteobacteria</taxon>
        <taxon>Alkalimonas</taxon>
    </lineage>
</organism>
<keyword evidence="7" id="KW-1185">Reference proteome</keyword>
<keyword evidence="3" id="KW-0648">Protein biosynthesis</keyword>
<feature type="compositionally biased region" description="Polar residues" evidence="4">
    <location>
        <begin position="10"/>
        <end position="43"/>
    </location>
</feature>
<evidence type="ECO:0000259" key="5">
    <source>
        <dbReference type="PROSITE" id="PS50296"/>
    </source>
</evidence>
<dbReference type="Proteomes" id="UP001339167">
    <property type="component" value="Unassembled WGS sequence"/>
</dbReference>
<dbReference type="InterPro" id="IPR050318">
    <property type="entry name" value="DENR/SUI1_TIF"/>
</dbReference>
<evidence type="ECO:0000256" key="4">
    <source>
        <dbReference type="SAM" id="MobiDB-lite"/>
    </source>
</evidence>
<name>A0ABU7JAD2_9GAMM</name>